<evidence type="ECO:0000313" key="1">
    <source>
        <dbReference type="EMBL" id="QRN76025.1"/>
    </source>
</evidence>
<protein>
    <submittedName>
        <fullName evidence="1">Uncharacterized protein</fullName>
    </submittedName>
</protein>
<dbReference type="AlphaFoldDB" id="A0A891ZWG0"/>
<keyword evidence="1" id="KW-0614">Plasmid</keyword>
<geneLocation type="plasmid" evidence="1">
    <name>pESBL2082-IncF</name>
</geneLocation>
<proteinExistence type="predicted"/>
<dbReference type="EMBL" id="MW390519">
    <property type="protein sequence ID" value="QRN76025.1"/>
    <property type="molecule type" value="Genomic_DNA"/>
</dbReference>
<accession>A0A891ZWG0</accession>
<reference evidence="1" key="1">
    <citation type="journal article" date="2021" name="Sci. Rep.">
        <title>Antibiotic resistance plasmid composition and architecture in Escherichia coli isolates from meat.</title>
        <authorList>
            <person name="Darphorn T.S."/>
            <person name="Bel K."/>
            <person name="Koenders-van Sint Anneland B.B."/>
            <person name="Brul S."/>
            <person name="Ter Kuile B.H."/>
        </authorList>
    </citation>
    <scope>NUCLEOTIDE SEQUENCE</scope>
    <source>
        <strain evidence="1">ESBL2082</strain>
    </source>
</reference>
<sequence length="71" mass="7758">MHIAVIKPLRLKQFSLVFAARQTNVFSNPLVHNSGIPLCHEVVLVVVDGIEKDLAHVAHLVGSYLLITMSG</sequence>
<organism evidence="1">
    <name type="scientific">Escherichia coli</name>
    <dbReference type="NCBI Taxonomy" id="562"/>
    <lineage>
        <taxon>Bacteria</taxon>
        <taxon>Pseudomonadati</taxon>
        <taxon>Pseudomonadota</taxon>
        <taxon>Gammaproteobacteria</taxon>
        <taxon>Enterobacterales</taxon>
        <taxon>Enterobacteriaceae</taxon>
        <taxon>Escherichia</taxon>
    </lineage>
</organism>
<name>A0A891ZWG0_ECOLX</name>